<comment type="caution">
    <text evidence="5">The sequence shown here is derived from an EMBL/GenBank/DDBJ whole genome shotgun (WGS) entry which is preliminary data.</text>
</comment>
<sequence>MAGLLNVGKSCYVCSQVDFLPISCPSCHNIFCQHHIQIAAHSCSAVDRTEPTRSFTNKILRCSLGGCKNPSLNAYGLLSSTPTCTVCQDWFCAEHREATSHSCSPKEEPSIPVKNETARTLLAKNFPLIASSKTPVTRRTAKPTDPIKLAQYHKLELMKLRQRASPVDPRLQRSALPTDKRRFFKASLNGKVTKDLWIERTVTAGKAFDLLASQFGIPDAEADKYQLFGLSDNEEKQVPLQYDKPFADQVGDGEEVIFQSKA</sequence>
<dbReference type="SUPFAM" id="SSF118310">
    <property type="entry name" value="AN1-like Zinc finger"/>
    <property type="match status" value="2"/>
</dbReference>
<dbReference type="PANTHER" id="PTHR14677">
    <property type="entry name" value="ARSENITE INDUCUBLE RNA ASSOCIATED PROTEIN AIP-1-RELATED"/>
    <property type="match status" value="1"/>
</dbReference>
<dbReference type="GO" id="GO:0005737">
    <property type="term" value="C:cytoplasm"/>
    <property type="evidence" value="ECO:0007669"/>
    <property type="project" value="TreeGrafter"/>
</dbReference>
<proteinExistence type="predicted"/>
<evidence type="ECO:0000259" key="4">
    <source>
        <dbReference type="SMART" id="SM00154"/>
    </source>
</evidence>
<dbReference type="InterPro" id="IPR000058">
    <property type="entry name" value="Znf_AN1"/>
</dbReference>
<dbReference type="Proteomes" id="UP000772434">
    <property type="component" value="Unassembled WGS sequence"/>
</dbReference>
<keyword evidence="3" id="KW-0862">Zinc</keyword>
<dbReference type="AlphaFoldDB" id="A0A9P5PNZ0"/>
<evidence type="ECO:0000256" key="3">
    <source>
        <dbReference type="ARBA" id="ARBA00022833"/>
    </source>
</evidence>
<dbReference type="Gene3D" id="4.10.1110.10">
    <property type="entry name" value="AN1-like Zinc finger"/>
    <property type="match status" value="2"/>
</dbReference>
<reference evidence="5" key="1">
    <citation type="submission" date="2020-11" db="EMBL/GenBank/DDBJ databases">
        <authorList>
            <consortium name="DOE Joint Genome Institute"/>
            <person name="Ahrendt S."/>
            <person name="Riley R."/>
            <person name="Andreopoulos W."/>
            <person name="Labutti K."/>
            <person name="Pangilinan J."/>
            <person name="Ruiz-Duenas F.J."/>
            <person name="Barrasa J.M."/>
            <person name="Sanchez-Garcia M."/>
            <person name="Camarero S."/>
            <person name="Miyauchi S."/>
            <person name="Serrano A."/>
            <person name="Linde D."/>
            <person name="Babiker R."/>
            <person name="Drula E."/>
            <person name="Ayuso-Fernandez I."/>
            <person name="Pacheco R."/>
            <person name="Padilla G."/>
            <person name="Ferreira P."/>
            <person name="Barriuso J."/>
            <person name="Kellner H."/>
            <person name="Castanera R."/>
            <person name="Alfaro M."/>
            <person name="Ramirez L."/>
            <person name="Pisabarro A.G."/>
            <person name="Kuo A."/>
            <person name="Tritt A."/>
            <person name="Lipzen A."/>
            <person name="He G."/>
            <person name="Yan M."/>
            <person name="Ng V."/>
            <person name="Cullen D."/>
            <person name="Martin F."/>
            <person name="Rosso M.-N."/>
            <person name="Henrissat B."/>
            <person name="Hibbett D."/>
            <person name="Martinez A.T."/>
            <person name="Grigoriev I.V."/>
        </authorList>
    </citation>
    <scope>NUCLEOTIDE SEQUENCE</scope>
    <source>
        <strain evidence="5">AH 40177</strain>
    </source>
</reference>
<organism evidence="5 6">
    <name type="scientific">Rhodocollybia butyracea</name>
    <dbReference type="NCBI Taxonomy" id="206335"/>
    <lineage>
        <taxon>Eukaryota</taxon>
        <taxon>Fungi</taxon>
        <taxon>Dikarya</taxon>
        <taxon>Basidiomycota</taxon>
        <taxon>Agaricomycotina</taxon>
        <taxon>Agaricomycetes</taxon>
        <taxon>Agaricomycetidae</taxon>
        <taxon>Agaricales</taxon>
        <taxon>Marasmiineae</taxon>
        <taxon>Omphalotaceae</taxon>
        <taxon>Rhodocollybia</taxon>
    </lineage>
</organism>
<evidence type="ECO:0000256" key="1">
    <source>
        <dbReference type="ARBA" id="ARBA00022723"/>
    </source>
</evidence>
<dbReference type="SMART" id="SM00154">
    <property type="entry name" value="ZnF_AN1"/>
    <property type="match status" value="2"/>
</dbReference>
<feature type="domain" description="AN1-type" evidence="4">
    <location>
        <begin position="67"/>
        <end position="108"/>
    </location>
</feature>
<keyword evidence="2" id="KW-0863">Zinc-finger</keyword>
<name>A0A9P5PNZ0_9AGAR</name>
<keyword evidence="1" id="KW-0479">Metal-binding</keyword>
<protein>
    <recommendedName>
        <fullName evidence="4">AN1-type domain-containing protein</fullName>
    </recommendedName>
</protein>
<accession>A0A9P5PNZ0</accession>
<dbReference type="PANTHER" id="PTHR14677:SF40">
    <property type="entry name" value="CDC48-ASSOCIATED UBIQUITIN-LIKE_ZINC FINGER PROTEIN 1"/>
    <property type="match status" value="1"/>
</dbReference>
<evidence type="ECO:0000313" key="5">
    <source>
        <dbReference type="EMBL" id="KAF9066823.1"/>
    </source>
</evidence>
<keyword evidence="6" id="KW-1185">Reference proteome</keyword>
<feature type="domain" description="AN1-type" evidence="4">
    <location>
        <begin position="11"/>
        <end position="48"/>
    </location>
</feature>
<dbReference type="EMBL" id="JADNRY010000081">
    <property type="protein sequence ID" value="KAF9066823.1"/>
    <property type="molecule type" value="Genomic_DNA"/>
</dbReference>
<dbReference type="InterPro" id="IPR035896">
    <property type="entry name" value="AN1-like_Znf"/>
</dbReference>
<dbReference type="Pfam" id="PF01428">
    <property type="entry name" value="zf-AN1"/>
    <property type="match status" value="1"/>
</dbReference>
<evidence type="ECO:0000313" key="6">
    <source>
        <dbReference type="Proteomes" id="UP000772434"/>
    </source>
</evidence>
<evidence type="ECO:0000256" key="2">
    <source>
        <dbReference type="ARBA" id="ARBA00022771"/>
    </source>
</evidence>
<gene>
    <name evidence="5" type="ORF">BDP27DRAFT_1329807</name>
</gene>
<dbReference type="GO" id="GO:0008270">
    <property type="term" value="F:zinc ion binding"/>
    <property type="evidence" value="ECO:0007669"/>
    <property type="project" value="UniProtKB-KW"/>
</dbReference>
<dbReference type="OrthoDB" id="431929at2759"/>